<evidence type="ECO:0000259" key="2">
    <source>
        <dbReference type="Pfam" id="PF02481"/>
    </source>
</evidence>
<dbReference type="SUPFAM" id="SSF102405">
    <property type="entry name" value="MCP/YpsA-like"/>
    <property type="match status" value="1"/>
</dbReference>
<feature type="domain" description="Smf/DprA SLOG" evidence="2">
    <location>
        <begin position="83"/>
        <end position="290"/>
    </location>
</feature>
<comment type="similarity">
    <text evidence="1">Belongs to the DprA/Smf family.</text>
</comment>
<dbReference type="PANTHER" id="PTHR43022">
    <property type="entry name" value="PROTEIN SMF"/>
    <property type="match status" value="1"/>
</dbReference>
<dbReference type="Gene3D" id="3.40.50.450">
    <property type="match status" value="1"/>
</dbReference>
<name>A0ABS4KBI8_9FIRM</name>
<accession>A0ABS4KBI8</accession>
<gene>
    <name evidence="3" type="ORF">J2Z71_000674</name>
</gene>
<dbReference type="PANTHER" id="PTHR43022:SF1">
    <property type="entry name" value="PROTEIN SMF"/>
    <property type="match status" value="1"/>
</dbReference>
<evidence type="ECO:0000313" key="4">
    <source>
        <dbReference type="Proteomes" id="UP001519306"/>
    </source>
</evidence>
<dbReference type="InterPro" id="IPR057666">
    <property type="entry name" value="DrpA_SLOG"/>
</dbReference>
<reference evidence="3 4" key="1">
    <citation type="submission" date="2021-03" db="EMBL/GenBank/DDBJ databases">
        <title>Genomic Encyclopedia of Type Strains, Phase IV (KMG-IV): sequencing the most valuable type-strain genomes for metagenomic binning, comparative biology and taxonomic classification.</title>
        <authorList>
            <person name="Goeker M."/>
        </authorList>
    </citation>
    <scope>NUCLEOTIDE SEQUENCE [LARGE SCALE GENOMIC DNA]</scope>
    <source>
        <strain evidence="3 4">DSM 27563</strain>
    </source>
</reference>
<dbReference type="InterPro" id="IPR003488">
    <property type="entry name" value="DprA"/>
</dbReference>
<protein>
    <submittedName>
        <fullName evidence="3">DNA processing protein</fullName>
    </submittedName>
</protein>
<evidence type="ECO:0000313" key="3">
    <source>
        <dbReference type="EMBL" id="MBP2025149.1"/>
    </source>
</evidence>
<dbReference type="RefSeq" id="WP_210060448.1">
    <property type="nucleotide sequence ID" value="NZ_JAGGLJ010000005.1"/>
</dbReference>
<proteinExistence type="inferred from homology"/>
<dbReference type="EMBL" id="JAGGLJ010000005">
    <property type="protein sequence ID" value="MBP2025149.1"/>
    <property type="molecule type" value="Genomic_DNA"/>
</dbReference>
<keyword evidence="4" id="KW-1185">Reference proteome</keyword>
<evidence type="ECO:0000256" key="1">
    <source>
        <dbReference type="ARBA" id="ARBA00006525"/>
    </source>
</evidence>
<organism evidence="3 4">
    <name type="scientific">Peptoniphilus stercorisuis</name>
    <dbReference type="NCBI Taxonomy" id="1436965"/>
    <lineage>
        <taxon>Bacteria</taxon>
        <taxon>Bacillati</taxon>
        <taxon>Bacillota</taxon>
        <taxon>Tissierellia</taxon>
        <taxon>Tissierellales</taxon>
        <taxon>Peptoniphilaceae</taxon>
        <taxon>Peptoniphilus</taxon>
    </lineage>
</organism>
<dbReference type="NCBIfam" id="TIGR00732">
    <property type="entry name" value="dprA"/>
    <property type="match status" value="1"/>
</dbReference>
<dbReference type="Pfam" id="PF02481">
    <property type="entry name" value="DNA_processg_A"/>
    <property type="match status" value="1"/>
</dbReference>
<dbReference type="Proteomes" id="UP001519306">
    <property type="component" value="Unassembled WGS sequence"/>
</dbReference>
<comment type="caution">
    <text evidence="3">The sequence shown here is derived from an EMBL/GenBank/DDBJ whole genome shotgun (WGS) entry which is preliminary data.</text>
</comment>
<sequence>MFDYSNMLIYLNSIGIRNTQIAKIENIIKEENLETKDILEKKYISLFEDKISKSSFEKLNNLEKNNELYKNLYERTCKNKINVITYKDCNYPQRLKYIENFPRVIYFRGDITTKDNLSISIVGSRKHTNYGSAVVRYIVDELSKLNVTIISGMAYGIDSLAHKRSLDNNNRTIAVLGNGVDVVYPIKNSNLYMNIIEKGAVLSEYPLGTKSMPYHFPERNRIISGLSLGTIVIEAKDKSGSLITAKCAAEQGREIFAVPGNINSVYSEGTNMLIRDGAIPFLSIDDLLYSIESIKDNFKKEQSEEIMNNLTDDEKIIYNLILSGTNDINNICINSKFDISYTNSLLTILELKELIESNNNKDFYIKNI</sequence>